<dbReference type="AlphaFoldDB" id="A0A1A9QF07"/>
<dbReference type="EMBL" id="LWUJ01000010">
    <property type="protein sequence ID" value="OAL10536.1"/>
    <property type="molecule type" value="Genomic_DNA"/>
</dbReference>
<keyword evidence="2" id="KW-1133">Transmembrane helix</keyword>
<evidence type="ECO:0000313" key="4">
    <source>
        <dbReference type="Proteomes" id="UP000077623"/>
    </source>
</evidence>
<organism evidence="3 4">
    <name type="scientific">Candidatus Mycoplasma haematobovis</name>
    <dbReference type="NCBI Taxonomy" id="432608"/>
    <lineage>
        <taxon>Bacteria</taxon>
        <taxon>Bacillati</taxon>
        <taxon>Mycoplasmatota</taxon>
        <taxon>Mollicutes</taxon>
        <taxon>Mycoplasmataceae</taxon>
        <taxon>Mycoplasma</taxon>
    </lineage>
</organism>
<reference evidence="4" key="1">
    <citation type="submission" date="2016-04" db="EMBL/GenBank/DDBJ databases">
        <authorList>
            <person name="Quiroz-Castaneda R.E."/>
            <person name="Martinez-Ocampo F."/>
        </authorList>
    </citation>
    <scope>NUCLEOTIDE SEQUENCE [LARGE SCALE GENOMIC DNA]</scope>
    <source>
        <strain evidence="4">INIFAP01</strain>
    </source>
</reference>
<dbReference type="STRING" id="432608.A6V39_00530"/>
<feature type="compositionally biased region" description="Polar residues" evidence="1">
    <location>
        <begin position="147"/>
        <end position="172"/>
    </location>
</feature>
<accession>A0A1A9QF07</accession>
<gene>
    <name evidence="3" type="ORF">A6V39_00530</name>
</gene>
<proteinExistence type="predicted"/>
<evidence type="ECO:0000256" key="1">
    <source>
        <dbReference type="SAM" id="MobiDB-lite"/>
    </source>
</evidence>
<protein>
    <submittedName>
        <fullName evidence="3">Uncharacterized protein</fullName>
    </submittedName>
</protein>
<keyword evidence="2" id="KW-0812">Transmembrane</keyword>
<keyword evidence="2" id="KW-0472">Membrane</keyword>
<keyword evidence="4" id="KW-1185">Reference proteome</keyword>
<comment type="caution">
    <text evidence="3">The sequence shown here is derived from an EMBL/GenBank/DDBJ whole genome shotgun (WGS) entry which is preliminary data.</text>
</comment>
<name>A0A1A9QF07_9MOLU</name>
<dbReference type="Proteomes" id="UP000077623">
    <property type="component" value="Unassembled WGS sequence"/>
</dbReference>
<feature type="region of interest" description="Disordered" evidence="1">
    <location>
        <begin position="147"/>
        <end position="174"/>
    </location>
</feature>
<dbReference type="RefSeq" id="WP_187149770.1">
    <property type="nucleotide sequence ID" value="NZ_LWUJ01000010.1"/>
</dbReference>
<sequence>MGTKQIAIAGVGASAIAGGVGGVYYLNLDKTIKDKLASNGIELIKENEGYQVAFKELKNDNNFITAIKTHTGNISNTSSLTDGGIALKTWCEKTFDTNLNHKDANSLFEKAKSYCVARPLTIIAKLEKEGKKLTTIWTDRVKSLKTKNSNNDDSLQQDLHSKDNTINNLDNPSQKEDNALKKWCEDNSKKRLVEDENNEIFGKIEKRCLDETKPSGTI</sequence>
<feature type="transmembrane region" description="Helical" evidence="2">
    <location>
        <begin position="6"/>
        <end position="26"/>
    </location>
</feature>
<evidence type="ECO:0000256" key="2">
    <source>
        <dbReference type="SAM" id="Phobius"/>
    </source>
</evidence>
<evidence type="ECO:0000313" key="3">
    <source>
        <dbReference type="EMBL" id="OAL10536.1"/>
    </source>
</evidence>